<evidence type="ECO:0000313" key="3">
    <source>
        <dbReference type="Proteomes" id="UP000285084"/>
    </source>
</evidence>
<evidence type="ECO:0000256" key="1">
    <source>
        <dbReference type="SAM" id="MobiDB-lite"/>
    </source>
</evidence>
<sequence length="168" mass="19007">MTSTSMSSQSSSAARSATPEPVFCTVDTSRVPEDHLGDVTPTMIRKTVEQEMRQSSDQPHWRCVAVTRDGRNATRLRIMGRNEEEIQKIKTILETRKAPGARVLRDQLYPIKVDSMNRMAVFDQEFNILPGAIETLNQENEVQIAKVAWLSRKVNLKSYGSMVVYLCC</sequence>
<evidence type="ECO:0000313" key="2">
    <source>
        <dbReference type="EMBL" id="RKK34906.1"/>
    </source>
</evidence>
<organism evidence="2 3">
    <name type="scientific">Fusarium oxysporum</name>
    <name type="common">Fusarium vascular wilt</name>
    <dbReference type="NCBI Taxonomy" id="5507"/>
    <lineage>
        <taxon>Eukaryota</taxon>
        <taxon>Fungi</taxon>
        <taxon>Dikarya</taxon>
        <taxon>Ascomycota</taxon>
        <taxon>Pezizomycotina</taxon>
        <taxon>Sordariomycetes</taxon>
        <taxon>Hypocreomycetidae</taxon>
        <taxon>Hypocreales</taxon>
        <taxon>Nectriaceae</taxon>
        <taxon>Fusarium</taxon>
        <taxon>Fusarium oxysporum species complex</taxon>
    </lineage>
</organism>
<feature type="region of interest" description="Disordered" evidence="1">
    <location>
        <begin position="1"/>
        <end position="21"/>
    </location>
</feature>
<dbReference type="AlphaFoldDB" id="A0A420M4P0"/>
<dbReference type="Proteomes" id="UP000285084">
    <property type="component" value="Unassembled WGS sequence"/>
</dbReference>
<dbReference type="EMBL" id="MRCX01002637">
    <property type="protein sequence ID" value="RKK34906.1"/>
    <property type="molecule type" value="Genomic_DNA"/>
</dbReference>
<accession>A0A420M4P0</accession>
<protein>
    <submittedName>
        <fullName evidence="2">Uncharacterized protein</fullName>
    </submittedName>
</protein>
<reference evidence="2 3" key="1">
    <citation type="journal article" date="2018" name="Sci. Rep.">
        <title>Characterisation of pathogen-specific regions and novel effector candidates in Fusarium oxysporum f. sp. cepae.</title>
        <authorList>
            <person name="Armitage A.D."/>
            <person name="Taylor A."/>
            <person name="Sobczyk M.K."/>
            <person name="Baxter L."/>
            <person name="Greenfield B.P."/>
            <person name="Bates H.J."/>
            <person name="Wilson F."/>
            <person name="Jackson A.C."/>
            <person name="Ott S."/>
            <person name="Harrison R.J."/>
            <person name="Clarkson J.P."/>
        </authorList>
    </citation>
    <scope>NUCLEOTIDE SEQUENCE [LARGE SCALE GENOMIC DNA]</scope>
    <source>
        <strain evidence="2 3">Fo_A13</strain>
    </source>
</reference>
<name>A0A420M4P0_FUSOX</name>
<proteinExistence type="predicted"/>
<dbReference type="VEuPathDB" id="FungiDB:HZS61_011571"/>
<feature type="compositionally biased region" description="Low complexity" evidence="1">
    <location>
        <begin position="1"/>
        <end position="18"/>
    </location>
</feature>
<comment type="caution">
    <text evidence="2">The sequence shown here is derived from an EMBL/GenBank/DDBJ whole genome shotgun (WGS) entry which is preliminary data.</text>
</comment>
<gene>
    <name evidence="2" type="ORF">BFJ69_g18694</name>
</gene>